<comment type="subcellular location">
    <subcellularLocation>
        <location evidence="1">Target cell</location>
        <location evidence="1">Target cell cytoplasm</location>
    </subcellularLocation>
</comment>
<proteinExistence type="predicted"/>
<dbReference type="Pfam" id="PF04829">
    <property type="entry name" value="PT-VENN"/>
    <property type="match status" value="1"/>
</dbReference>
<dbReference type="RefSeq" id="WP_025331482.1">
    <property type="nucleotide sequence ID" value="NZ_CP132375.1"/>
</dbReference>
<evidence type="ECO:0000313" key="6">
    <source>
        <dbReference type="EMBL" id="WLS98383.1"/>
    </source>
</evidence>
<keyword evidence="2" id="KW-0800">Toxin</keyword>
<evidence type="ECO:0000256" key="1">
    <source>
        <dbReference type="ARBA" id="ARBA00004219"/>
    </source>
</evidence>
<reference evidence="6 7" key="1">
    <citation type="submission" date="2023-08" db="EMBL/GenBank/DDBJ databases">
        <title>Complete genome sequences of 12 bacterial strains from the honey bee gut, resolved with long-read nanopore sequencing.</title>
        <authorList>
            <person name="Kwong W.K."/>
            <person name="Acheampong S."/>
            <person name="Polat M.F."/>
        </authorList>
    </citation>
    <scope>NUCLEOTIDE SEQUENCE [LARGE SCALE GENOMIC DNA]</scope>
    <source>
        <strain evidence="7">wkB9</strain>
    </source>
</reference>
<dbReference type="GeneID" id="62501073"/>
<dbReference type="GO" id="GO:0090729">
    <property type="term" value="F:toxin activity"/>
    <property type="evidence" value="ECO:0007669"/>
    <property type="project" value="UniProtKB-KW"/>
</dbReference>
<dbReference type="AlphaFoldDB" id="A0ABD7Z1Q1"/>
<feature type="domain" description="VENN motif-containing" evidence="5">
    <location>
        <begin position="137"/>
        <end position="186"/>
    </location>
</feature>
<sequence length="527" mass="56094">MQTASAIINSKKDALKEKLKNTALSPEEREKYEKELSQWNAGGLLLNVIGAGLSAPTNSIGGIVAATASPIVSYQIGQYFKGKDAEGSTAHLVAHAVVGAAVAAAGGNNALAGGLAAAGTEALAPVVSKWLYGKESKDLTADEKATVSSIIGLAGAATGAAVGGSMADVAQGNQAGHTAVDNNALRNSKGESKLNTQEKILNEKLKKAGVQSADDYQRKYDACKTDQCRIQVEKEYLKASDEANKIILNLYMTGQITEEESKILLTSYANKMMRGAGESQRRFGSRIFDLNANEWIPASVIGNADFNQITMLNLVKKMKRSGASDEQIAIRVFQYQIAGSYIGSVSIMQQQVDTLLNLGVSVETVIRALSMKKGRRLTNDEIGLIKNRYSVMMQKQGSKAKAGKGTINQQYLEEMSKNGVKFSPENILKVEKLADGKIVFLEKGNSSAGLQHIVERHASDFAKIGVSESQIPNVVIDTVSKGKIIGYQGKGTGRPIYEITINGQKQRIAVTTGSNGFIVGANPAGSK</sequence>
<dbReference type="EMBL" id="CP132375">
    <property type="protein sequence ID" value="WLS98383.1"/>
    <property type="molecule type" value="Genomic_DNA"/>
</dbReference>
<gene>
    <name evidence="6" type="ORF">RAM05_11170</name>
</gene>
<name>A0ABD7Z1Q1_9NEIS</name>
<protein>
    <submittedName>
        <fullName evidence="6">VENN motif pre-toxin domain-containing protein</fullName>
    </submittedName>
</protein>
<dbReference type="InterPro" id="IPR006914">
    <property type="entry name" value="VENN_dom"/>
</dbReference>
<keyword evidence="3" id="KW-1266">Target cell cytoplasm</keyword>
<evidence type="ECO:0000259" key="5">
    <source>
        <dbReference type="Pfam" id="PF04829"/>
    </source>
</evidence>
<evidence type="ECO:0000256" key="4">
    <source>
        <dbReference type="ARBA" id="ARBA00023026"/>
    </source>
</evidence>
<organism evidence="6 7">
    <name type="scientific">Snodgrassella alvi</name>
    <dbReference type="NCBI Taxonomy" id="1196083"/>
    <lineage>
        <taxon>Bacteria</taxon>
        <taxon>Pseudomonadati</taxon>
        <taxon>Pseudomonadota</taxon>
        <taxon>Betaproteobacteria</taxon>
        <taxon>Neisseriales</taxon>
        <taxon>Neisseriaceae</taxon>
        <taxon>Snodgrassella</taxon>
    </lineage>
</organism>
<dbReference type="Proteomes" id="UP001229773">
    <property type="component" value="Chromosome"/>
</dbReference>
<keyword evidence="4" id="KW-0843">Virulence</keyword>
<evidence type="ECO:0000256" key="2">
    <source>
        <dbReference type="ARBA" id="ARBA00022656"/>
    </source>
</evidence>
<evidence type="ECO:0000256" key="3">
    <source>
        <dbReference type="ARBA" id="ARBA00022913"/>
    </source>
</evidence>
<evidence type="ECO:0000313" key="7">
    <source>
        <dbReference type="Proteomes" id="UP001229773"/>
    </source>
</evidence>
<accession>A0ABD7Z1Q1</accession>